<name>A0ABW4SMB6_9ACTN</name>
<reference evidence="2" key="1">
    <citation type="journal article" date="2019" name="Int. J. Syst. Evol. Microbiol.">
        <title>The Global Catalogue of Microorganisms (GCM) 10K type strain sequencing project: providing services to taxonomists for standard genome sequencing and annotation.</title>
        <authorList>
            <consortium name="The Broad Institute Genomics Platform"/>
            <consortium name="The Broad Institute Genome Sequencing Center for Infectious Disease"/>
            <person name="Wu L."/>
            <person name="Ma J."/>
        </authorList>
    </citation>
    <scope>NUCLEOTIDE SEQUENCE [LARGE SCALE GENOMIC DNA]</scope>
    <source>
        <strain evidence="2">ICMP 6774ER</strain>
    </source>
</reference>
<organism evidence="1 2">
    <name type="scientific">Nonomuraea mangrovi</name>
    <dbReference type="NCBI Taxonomy" id="2316207"/>
    <lineage>
        <taxon>Bacteria</taxon>
        <taxon>Bacillati</taxon>
        <taxon>Actinomycetota</taxon>
        <taxon>Actinomycetes</taxon>
        <taxon>Streptosporangiales</taxon>
        <taxon>Streptosporangiaceae</taxon>
        <taxon>Nonomuraea</taxon>
    </lineage>
</organism>
<protein>
    <submittedName>
        <fullName evidence="1">Uncharacterized protein</fullName>
    </submittedName>
</protein>
<dbReference type="EMBL" id="JBHUFV010000004">
    <property type="protein sequence ID" value="MFD1930631.1"/>
    <property type="molecule type" value="Genomic_DNA"/>
</dbReference>
<dbReference type="RefSeq" id="WP_379569229.1">
    <property type="nucleotide sequence ID" value="NZ_JBHUFV010000004.1"/>
</dbReference>
<sequence>MVFFVYRSFYEGPLGKLVRHFPDATVLDWFRRVWDGAGAGDAYEWIERELGADVYGLNTIFETGLPAPESMRELRELLEKHLYVEQELRVDEHSVRVLTDDDEVDLAYFFVDDALVASEPDRWAYLLHEGWELPETLRTASADQVFIPPVPVEALISTPQGGEGVTYAVVLTFYASIDSIGYCPPKSFPGVRLPQLAEALRATDVRLGEWPRELLHLRALVAPDESEIRPALERCNRWPSFEEEIPETYGAHPQAHETALRLLEGFEPSSGRDPDRTLIRQGEHMAQMSIHMDDVFGYRQWFFFDDVWAAAHPDLTTSLMHYGVHWDPRCPRSHGDAEDCP</sequence>
<dbReference type="Proteomes" id="UP001597368">
    <property type="component" value="Unassembled WGS sequence"/>
</dbReference>
<comment type="caution">
    <text evidence="1">The sequence shown here is derived from an EMBL/GenBank/DDBJ whole genome shotgun (WGS) entry which is preliminary data.</text>
</comment>
<accession>A0ABW4SMB6</accession>
<evidence type="ECO:0000313" key="1">
    <source>
        <dbReference type="EMBL" id="MFD1930631.1"/>
    </source>
</evidence>
<evidence type="ECO:0000313" key="2">
    <source>
        <dbReference type="Proteomes" id="UP001597368"/>
    </source>
</evidence>
<proteinExistence type="predicted"/>
<keyword evidence="2" id="KW-1185">Reference proteome</keyword>
<gene>
    <name evidence="1" type="ORF">ACFSKW_03970</name>
</gene>